<dbReference type="RefSeq" id="WP_086890164.1">
    <property type="nucleotide sequence ID" value="NZ_CP019893.1"/>
</dbReference>
<dbReference type="InterPro" id="IPR000620">
    <property type="entry name" value="EamA_dom"/>
</dbReference>
<keyword evidence="8" id="KW-1185">Reference proteome</keyword>
<dbReference type="Proteomes" id="UP000250088">
    <property type="component" value="Chromosome"/>
</dbReference>
<evidence type="ECO:0000256" key="5">
    <source>
        <dbReference type="SAM" id="Phobius"/>
    </source>
</evidence>
<dbReference type="PANTHER" id="PTHR32322:SF2">
    <property type="entry name" value="EAMA DOMAIN-CONTAINING PROTEIN"/>
    <property type="match status" value="1"/>
</dbReference>
<proteinExistence type="predicted"/>
<dbReference type="InterPro" id="IPR050638">
    <property type="entry name" value="AA-Vitamin_Transporters"/>
</dbReference>
<feature type="transmembrane region" description="Helical" evidence="5">
    <location>
        <begin position="186"/>
        <end position="206"/>
    </location>
</feature>
<feature type="transmembrane region" description="Helical" evidence="5">
    <location>
        <begin position="275"/>
        <end position="292"/>
    </location>
</feature>
<keyword evidence="2 5" id="KW-0812">Transmembrane</keyword>
<evidence type="ECO:0000313" key="7">
    <source>
        <dbReference type="EMBL" id="ARS91823.1"/>
    </source>
</evidence>
<name>A0A2Z2HY25_9EURY</name>
<evidence type="ECO:0000256" key="1">
    <source>
        <dbReference type="ARBA" id="ARBA00004141"/>
    </source>
</evidence>
<sequence>MMDRRTAALFALSSVFFGGTFVAAKAGLEYFPPLLFVALRFDVAAVVLLGYVLASRSREELLPTTRGDVYGIFATGVLVIGLANALLFVGQQYATSAVGAIVFSLTPILTPVFAAVLLSTERLSPRGGAGMILGLVGVALVVSPDPAALLGGDAVGRAILFGGAASAALGSVLIRRSRASLSSTVRIAWGLPLAAGLSHVLALGAGESVSSIVWTPGALLALAYVSIVAGVLAYAAYFSLIDSSGAVQANLVFYVVPVVSTIGGAALLGEAVSPTALVGFLTIFVGFAVLGSESIDVRGKLETLIGARGTDVLEGEEEPRGYRAD</sequence>
<dbReference type="Pfam" id="PF00892">
    <property type="entry name" value="EamA"/>
    <property type="match status" value="2"/>
</dbReference>
<evidence type="ECO:0000256" key="4">
    <source>
        <dbReference type="ARBA" id="ARBA00023136"/>
    </source>
</evidence>
<dbReference type="GO" id="GO:0016020">
    <property type="term" value="C:membrane"/>
    <property type="evidence" value="ECO:0007669"/>
    <property type="project" value="UniProtKB-SubCell"/>
</dbReference>
<feature type="transmembrane region" description="Helical" evidence="5">
    <location>
        <begin position="130"/>
        <end position="149"/>
    </location>
</feature>
<protein>
    <submittedName>
        <fullName evidence="7">EamA family transporter</fullName>
    </submittedName>
</protein>
<feature type="transmembrane region" description="Helical" evidence="5">
    <location>
        <begin position="251"/>
        <end position="269"/>
    </location>
</feature>
<feature type="transmembrane region" description="Helical" evidence="5">
    <location>
        <begin position="34"/>
        <end position="55"/>
    </location>
</feature>
<comment type="subcellular location">
    <subcellularLocation>
        <location evidence="1">Membrane</location>
        <topology evidence="1">Multi-pass membrane protein</topology>
    </subcellularLocation>
</comment>
<dbReference type="GeneID" id="32894771"/>
<feature type="transmembrane region" description="Helical" evidence="5">
    <location>
        <begin position="67"/>
        <end position="87"/>
    </location>
</feature>
<feature type="transmembrane region" description="Helical" evidence="5">
    <location>
        <begin position="218"/>
        <end position="239"/>
    </location>
</feature>
<feature type="transmembrane region" description="Helical" evidence="5">
    <location>
        <begin position="155"/>
        <end position="174"/>
    </location>
</feature>
<keyword evidence="3 5" id="KW-1133">Transmembrane helix</keyword>
<evidence type="ECO:0000259" key="6">
    <source>
        <dbReference type="Pfam" id="PF00892"/>
    </source>
</evidence>
<evidence type="ECO:0000256" key="3">
    <source>
        <dbReference type="ARBA" id="ARBA00022989"/>
    </source>
</evidence>
<dbReference type="InterPro" id="IPR037185">
    <property type="entry name" value="EmrE-like"/>
</dbReference>
<feature type="transmembrane region" description="Helical" evidence="5">
    <location>
        <begin position="93"/>
        <end position="118"/>
    </location>
</feature>
<gene>
    <name evidence="7" type="ORF">B1756_11800</name>
</gene>
<reference evidence="8" key="1">
    <citation type="submission" date="2017-02" db="EMBL/GenBank/DDBJ databases">
        <title>Natronthermophilus aegyptiacus gen. nov.,sp. nov., an aerobic, extremely halophilic alkalithermophilic archaeon isolated from the athalassohaline Wadi An Natrun, Egypt.</title>
        <authorList>
            <person name="Zhao B."/>
        </authorList>
    </citation>
    <scope>NUCLEOTIDE SEQUENCE [LARGE SCALE GENOMIC DNA]</scope>
    <source>
        <strain evidence="8">JW/NM-HA 15</strain>
    </source>
</reference>
<evidence type="ECO:0000256" key="2">
    <source>
        <dbReference type="ARBA" id="ARBA00022692"/>
    </source>
</evidence>
<evidence type="ECO:0000313" key="8">
    <source>
        <dbReference type="Proteomes" id="UP000250088"/>
    </source>
</evidence>
<accession>A0A2Z2HY25</accession>
<organism evidence="7 8">
    <name type="scientific">Natrarchaeobaculum aegyptiacum</name>
    <dbReference type="NCBI Taxonomy" id="745377"/>
    <lineage>
        <taxon>Archaea</taxon>
        <taxon>Methanobacteriati</taxon>
        <taxon>Methanobacteriota</taxon>
        <taxon>Stenosarchaea group</taxon>
        <taxon>Halobacteria</taxon>
        <taxon>Halobacteriales</taxon>
        <taxon>Natrialbaceae</taxon>
        <taxon>Natrarchaeobaculum</taxon>
    </lineage>
</organism>
<feature type="domain" description="EamA" evidence="6">
    <location>
        <begin position="159"/>
        <end position="290"/>
    </location>
</feature>
<dbReference type="AlphaFoldDB" id="A0A2Z2HY25"/>
<dbReference type="OrthoDB" id="17861at2157"/>
<dbReference type="SUPFAM" id="SSF103481">
    <property type="entry name" value="Multidrug resistance efflux transporter EmrE"/>
    <property type="match status" value="2"/>
</dbReference>
<dbReference type="PANTHER" id="PTHR32322">
    <property type="entry name" value="INNER MEMBRANE TRANSPORTER"/>
    <property type="match status" value="1"/>
</dbReference>
<feature type="domain" description="EamA" evidence="6">
    <location>
        <begin position="8"/>
        <end position="142"/>
    </location>
</feature>
<keyword evidence="4 5" id="KW-0472">Membrane</keyword>
<dbReference type="KEGG" id="naj:B1756_11800"/>
<dbReference type="EMBL" id="CP019893">
    <property type="protein sequence ID" value="ARS91823.1"/>
    <property type="molecule type" value="Genomic_DNA"/>
</dbReference>